<dbReference type="Gene3D" id="1.20.1070.10">
    <property type="entry name" value="Rhodopsin 7-helix transmembrane proteins"/>
    <property type="match status" value="1"/>
</dbReference>
<keyword evidence="4 5" id="KW-0472">Membrane</keyword>
<evidence type="ECO:0000256" key="2">
    <source>
        <dbReference type="ARBA" id="ARBA00022692"/>
    </source>
</evidence>
<accession>A0A8S2I7P8</accession>
<organism evidence="8 9">
    <name type="scientific">Didymodactylos carnosus</name>
    <dbReference type="NCBI Taxonomy" id="1234261"/>
    <lineage>
        <taxon>Eukaryota</taxon>
        <taxon>Metazoa</taxon>
        <taxon>Spiralia</taxon>
        <taxon>Gnathifera</taxon>
        <taxon>Rotifera</taxon>
        <taxon>Eurotatoria</taxon>
        <taxon>Bdelloidea</taxon>
        <taxon>Philodinida</taxon>
        <taxon>Philodinidae</taxon>
        <taxon>Didymodactylos</taxon>
    </lineage>
</organism>
<feature type="transmembrane region" description="Helical" evidence="5">
    <location>
        <begin position="165"/>
        <end position="185"/>
    </location>
</feature>
<dbReference type="PROSITE" id="PS50262">
    <property type="entry name" value="G_PROTEIN_RECEP_F1_2"/>
    <property type="match status" value="1"/>
</dbReference>
<feature type="transmembrane region" description="Helical" evidence="5">
    <location>
        <begin position="216"/>
        <end position="238"/>
    </location>
</feature>
<name>A0A8S2I7P8_9BILA</name>
<dbReference type="Proteomes" id="UP000682733">
    <property type="component" value="Unassembled WGS sequence"/>
</dbReference>
<dbReference type="GO" id="GO:0004930">
    <property type="term" value="F:G protein-coupled receptor activity"/>
    <property type="evidence" value="ECO:0007669"/>
    <property type="project" value="InterPro"/>
</dbReference>
<dbReference type="InterPro" id="IPR017452">
    <property type="entry name" value="GPCR_Rhodpsn_7TM"/>
</dbReference>
<feature type="transmembrane region" description="Helical" evidence="5">
    <location>
        <begin position="48"/>
        <end position="70"/>
    </location>
</feature>
<comment type="subcellular location">
    <subcellularLocation>
        <location evidence="1">Membrane</location>
    </subcellularLocation>
</comment>
<reference evidence="8" key="1">
    <citation type="submission" date="2021-02" db="EMBL/GenBank/DDBJ databases">
        <authorList>
            <person name="Nowell W R."/>
        </authorList>
    </citation>
    <scope>NUCLEOTIDE SEQUENCE</scope>
</reference>
<evidence type="ECO:0000259" key="6">
    <source>
        <dbReference type="PROSITE" id="PS50262"/>
    </source>
</evidence>
<evidence type="ECO:0000256" key="3">
    <source>
        <dbReference type="ARBA" id="ARBA00022989"/>
    </source>
</evidence>
<evidence type="ECO:0000313" key="8">
    <source>
        <dbReference type="EMBL" id="CAF3720083.1"/>
    </source>
</evidence>
<comment type="caution">
    <text evidence="8">The sequence shown here is derived from an EMBL/GenBank/DDBJ whole genome shotgun (WGS) entry which is preliminary data.</text>
</comment>
<evidence type="ECO:0000256" key="4">
    <source>
        <dbReference type="ARBA" id="ARBA00023136"/>
    </source>
</evidence>
<dbReference type="Gene3D" id="3.90.228.10">
    <property type="match status" value="1"/>
</dbReference>
<evidence type="ECO:0000256" key="5">
    <source>
        <dbReference type="SAM" id="Phobius"/>
    </source>
</evidence>
<evidence type="ECO:0000313" key="7">
    <source>
        <dbReference type="EMBL" id="CAF0945401.1"/>
    </source>
</evidence>
<dbReference type="EMBL" id="CAJOBA010004675">
    <property type="protein sequence ID" value="CAF3720083.1"/>
    <property type="molecule type" value="Genomic_DNA"/>
</dbReference>
<keyword evidence="3 5" id="KW-1133">Transmembrane helix</keyword>
<dbReference type="Pfam" id="PF00001">
    <property type="entry name" value="7tm_1"/>
    <property type="match status" value="1"/>
</dbReference>
<feature type="domain" description="G-protein coupled receptors family 1 profile" evidence="6">
    <location>
        <begin position="62"/>
        <end position="322"/>
    </location>
</feature>
<dbReference type="SUPFAM" id="SSF81321">
    <property type="entry name" value="Family A G protein-coupled receptor-like"/>
    <property type="match status" value="1"/>
</dbReference>
<evidence type="ECO:0000313" key="9">
    <source>
        <dbReference type="Proteomes" id="UP000682733"/>
    </source>
</evidence>
<feature type="transmembrane region" description="Helical" evidence="5">
    <location>
        <begin position="263"/>
        <end position="288"/>
    </location>
</feature>
<feature type="transmembrane region" description="Helical" evidence="5">
    <location>
        <begin position="82"/>
        <end position="103"/>
    </location>
</feature>
<sequence length="1000" mass="117474">AFLGCHPKDAQYADSILLLCNQYHDSNGTVCKWVKHILTADCHLSGSFYHLTAIFVAIGTILNCFSLYCFIKINKRNSQNIYLAAISLADTINLHTNFSIPLLRHFSINFDRLFENLKWLCLIHNFTTEFFIIFPTWLIVLCTLERLICIVWPLKRHYLCTQKRAKIYISLLAFICILLSSYRLLNETGIDHVSIFRVSMCHEAKNKFIWLRDLNLIIWAIIPECLAFIMNLVIISVIRRTTNTLEQFYPKARVNRYNQATKTVLIISCLFLIFHTPTGIVIGFHLFFEEHVSIIGITAILFLRKLTVILYEISLCCKFFVYYSTFRDFREILKNSVYRFRQKNSTRLGKQFLYSTKRMNYSFKSPTLPNKTELLLQKNYDLHNKVHNFVDEERLSIEEEAYDEDCKKYYRVVGKPLIPICSDNNIELPSSRQIKFGHTYWSSELNDGKDRGGKPYYCPVGWKRYSFYITETPQDFYQKFKGWCICYHGIKFQYGLTILLSGLKPANQAAHGAGVYFSPCINYAYHPRYSDVQQMPSEYQKDFSKSGRYLQFVLECRVHPGNIKKMAKETLSANSTTVDPNINNSVIEWVVDHGDLSNVDECALNKYCRTILPKIHHYIKAIKVDDENIDSGFPLWLYSKIYPNLESLFITKIEKDVRCFDNVYVLLNNLPSIESVNIDIPNINRRRGQEPQQQNDVQFDYDKNIPSTLSKLKHFVFYAMFTANYDYLELLLSQCCFNLEYLSLNLYIDQFVDGERLEKKLLSKLTKLKVFHFCLRIPVVGNTLNIDDYIQTYKSSYWINNNHSILCFNQPLRSRYYCVFSLPFMFNKFCYVSNDLVNYRSNDNNDILLYSKRNKAKQITLYDNTVPYRLELFQIIQKAFPRATDLVFLTPHIPCLSDNLLNNEFMMENIVTLILLFEQVKFKHFRRLLLMTPNIQQLYILQSLVFDILRNSEDSSFEQVQSTCNRIRRVYIARRSFQHDVSNDNGIKLLFPNAEPSVLR</sequence>
<dbReference type="GO" id="GO:0016020">
    <property type="term" value="C:membrane"/>
    <property type="evidence" value="ECO:0007669"/>
    <property type="project" value="UniProtKB-SubCell"/>
</dbReference>
<evidence type="ECO:0000256" key="1">
    <source>
        <dbReference type="ARBA" id="ARBA00004370"/>
    </source>
</evidence>
<keyword evidence="2 5" id="KW-0812">Transmembrane</keyword>
<dbReference type="AlphaFoldDB" id="A0A8S2I7P8"/>
<dbReference type="PANTHER" id="PTHR46641">
    <property type="entry name" value="FMRFAMIDE RECEPTOR-RELATED"/>
    <property type="match status" value="1"/>
</dbReference>
<feature type="non-terminal residue" evidence="8">
    <location>
        <position position="1"/>
    </location>
</feature>
<gene>
    <name evidence="7" type="ORF">OVA965_LOCUS11864</name>
    <name evidence="8" type="ORF">TMI583_LOCUS11868</name>
</gene>
<dbReference type="EMBL" id="CAJNOK010004670">
    <property type="protein sequence ID" value="CAF0945401.1"/>
    <property type="molecule type" value="Genomic_DNA"/>
</dbReference>
<proteinExistence type="predicted"/>
<dbReference type="Proteomes" id="UP000677228">
    <property type="component" value="Unassembled WGS sequence"/>
</dbReference>
<feature type="transmembrane region" description="Helical" evidence="5">
    <location>
        <begin position="123"/>
        <end position="144"/>
    </location>
</feature>
<dbReference type="InterPro" id="IPR052954">
    <property type="entry name" value="GPCR-Ligand_Int"/>
</dbReference>
<dbReference type="InterPro" id="IPR000276">
    <property type="entry name" value="GPCR_Rhodpsn"/>
</dbReference>
<protein>
    <recommendedName>
        <fullName evidence="6">G-protein coupled receptors family 1 profile domain-containing protein</fullName>
    </recommendedName>
</protein>
<dbReference type="CDD" id="cd14978">
    <property type="entry name" value="7tmA_FMRFamide_R-like"/>
    <property type="match status" value="1"/>
</dbReference>
<dbReference type="SUPFAM" id="SSF56399">
    <property type="entry name" value="ADP-ribosylation"/>
    <property type="match status" value="1"/>
</dbReference>